<gene>
    <name evidence="2" type="ORF">CCS01_10460</name>
</gene>
<dbReference type="InterPro" id="IPR009057">
    <property type="entry name" value="Homeodomain-like_sf"/>
</dbReference>
<proteinExistence type="predicted"/>
<dbReference type="InterPro" id="IPR002622">
    <property type="entry name" value="Transposase_14"/>
</dbReference>
<sequence length="123" mass="13893">MPGAYSTDLRERVLVAVEAGEPVEAVAEEFMVGRSSICRWVTAARDEGRRAAKPMGRGPEPIIREPIIREPIIRDETEVALCRLLEADNHLTLEECRDRLATETGVRVNPWTVGRALRRLDWT</sequence>
<keyword evidence="3" id="KW-1185">Reference proteome</keyword>
<evidence type="ECO:0000313" key="3">
    <source>
        <dbReference type="Proteomes" id="UP000239724"/>
    </source>
</evidence>
<comment type="caution">
    <text evidence="2">The sequence shown here is derived from an EMBL/GenBank/DDBJ whole genome shotgun (WGS) entry which is preliminary data.</text>
</comment>
<dbReference type="AlphaFoldDB" id="A0A2S6NIS4"/>
<dbReference type="Pfam" id="PF01710">
    <property type="entry name" value="HTH_Tnp_IS630"/>
    <property type="match status" value="1"/>
</dbReference>
<dbReference type="SUPFAM" id="SSF46689">
    <property type="entry name" value="Homeodomain-like"/>
    <property type="match status" value="1"/>
</dbReference>
<organism evidence="2 3">
    <name type="scientific">Rhodopila globiformis</name>
    <name type="common">Rhodopseudomonas globiformis</name>
    <dbReference type="NCBI Taxonomy" id="1071"/>
    <lineage>
        <taxon>Bacteria</taxon>
        <taxon>Pseudomonadati</taxon>
        <taxon>Pseudomonadota</taxon>
        <taxon>Alphaproteobacteria</taxon>
        <taxon>Acetobacterales</taxon>
        <taxon>Acetobacteraceae</taxon>
        <taxon>Rhodopila</taxon>
    </lineage>
</organism>
<feature type="domain" description="Transposase Synechocystis PCC 6803" evidence="1">
    <location>
        <begin position="4"/>
        <end position="44"/>
    </location>
</feature>
<dbReference type="OrthoDB" id="565387at2"/>
<name>A0A2S6NIS4_RHOGL</name>
<evidence type="ECO:0000259" key="1">
    <source>
        <dbReference type="Pfam" id="PF01710"/>
    </source>
</evidence>
<protein>
    <recommendedName>
        <fullName evidence="1">Transposase Synechocystis PCC 6803 domain-containing protein</fullName>
    </recommendedName>
</protein>
<dbReference type="EMBL" id="NHRY01000106">
    <property type="protein sequence ID" value="PPQ34519.1"/>
    <property type="molecule type" value="Genomic_DNA"/>
</dbReference>
<dbReference type="Proteomes" id="UP000239724">
    <property type="component" value="Unassembled WGS sequence"/>
</dbReference>
<reference evidence="2 3" key="1">
    <citation type="journal article" date="2018" name="Arch. Microbiol.">
        <title>New insights into the metabolic potential of the phototrophic purple bacterium Rhodopila globiformis DSM 161(T) from its draft genome sequence and evidence for a vanadium-dependent nitrogenase.</title>
        <authorList>
            <person name="Imhoff J.F."/>
            <person name="Rahn T."/>
            <person name="Kunzel S."/>
            <person name="Neulinger S.C."/>
        </authorList>
    </citation>
    <scope>NUCLEOTIDE SEQUENCE [LARGE SCALE GENOMIC DNA]</scope>
    <source>
        <strain evidence="2 3">DSM 161</strain>
    </source>
</reference>
<evidence type="ECO:0000313" key="2">
    <source>
        <dbReference type="EMBL" id="PPQ34519.1"/>
    </source>
</evidence>
<dbReference type="RefSeq" id="WP_104518798.1">
    <property type="nucleotide sequence ID" value="NZ_NHRY01000106.1"/>
</dbReference>
<accession>A0A2S6NIS4</accession>